<evidence type="ECO:0000313" key="1">
    <source>
        <dbReference type="EMBL" id="PFX11460.1"/>
    </source>
</evidence>
<dbReference type="AlphaFoldDB" id="A0A2B4R4N7"/>
<proteinExistence type="predicted"/>
<comment type="caution">
    <text evidence="1">The sequence shown here is derived from an EMBL/GenBank/DDBJ whole genome shotgun (WGS) entry which is preliminary data.</text>
</comment>
<reference evidence="2" key="1">
    <citation type="journal article" date="2017" name="bioRxiv">
        <title>Comparative analysis of the genomes of Stylophora pistillata and Acropora digitifera provides evidence for extensive differences between species of corals.</title>
        <authorList>
            <person name="Voolstra C.R."/>
            <person name="Li Y."/>
            <person name="Liew Y.J."/>
            <person name="Baumgarten S."/>
            <person name="Zoccola D."/>
            <person name="Flot J.-F."/>
            <person name="Tambutte S."/>
            <person name="Allemand D."/>
            <person name="Aranda M."/>
        </authorList>
    </citation>
    <scope>NUCLEOTIDE SEQUENCE [LARGE SCALE GENOMIC DNA]</scope>
</reference>
<dbReference type="EMBL" id="LSMT01002457">
    <property type="protein sequence ID" value="PFX11460.1"/>
    <property type="molecule type" value="Genomic_DNA"/>
</dbReference>
<feature type="non-terminal residue" evidence="1">
    <location>
        <position position="1"/>
    </location>
</feature>
<organism evidence="1 2">
    <name type="scientific">Stylophora pistillata</name>
    <name type="common">Smooth cauliflower coral</name>
    <dbReference type="NCBI Taxonomy" id="50429"/>
    <lineage>
        <taxon>Eukaryota</taxon>
        <taxon>Metazoa</taxon>
        <taxon>Cnidaria</taxon>
        <taxon>Anthozoa</taxon>
        <taxon>Hexacorallia</taxon>
        <taxon>Scleractinia</taxon>
        <taxon>Astrocoeniina</taxon>
        <taxon>Pocilloporidae</taxon>
        <taxon>Stylophora</taxon>
    </lineage>
</organism>
<accession>A0A2B4R4N7</accession>
<keyword evidence="2" id="KW-1185">Reference proteome</keyword>
<sequence>RHNELRDLKVELLEIVCKDVEIEPQYQDTAGEQLNSGSNMAQDARLDIDARGFWEHNRSAFNFDIRVCHPNAESYRNLEPQQIYRMHENEKKRSYSRRVLDIEHVVSVDWKQHTPFYKIRGRLPSRHVDGKLPILDLKVWMERRRHVGDDGQDRDIQVVLHEFYYKDVASRSVINARSALPWSCKRTILRQEMLRILLNCSRELPWEVIVAHVNHMMLRLQYSAYDQKFRKEVVRSALAAYNRLVELDANGEKPLHRPREWKAHERARERKKRRDNWFRKGGYETVIFVPATPGSQIKRRYMREIKATESKIKVVE</sequence>
<evidence type="ECO:0000313" key="2">
    <source>
        <dbReference type="Proteomes" id="UP000225706"/>
    </source>
</evidence>
<name>A0A2B4R4N7_STYPI</name>
<protein>
    <submittedName>
        <fullName evidence="1">Uncharacterized protein</fullName>
    </submittedName>
</protein>
<gene>
    <name evidence="1" type="ORF">AWC38_SpisGene24796</name>
</gene>
<dbReference type="Proteomes" id="UP000225706">
    <property type="component" value="Unassembled WGS sequence"/>
</dbReference>